<protein>
    <recommendedName>
        <fullName evidence="3">Nephrocystin 3-like N-terminal domain-containing protein</fullName>
    </recommendedName>
</protein>
<dbReference type="Proteomes" id="UP000284842">
    <property type="component" value="Unassembled WGS sequence"/>
</dbReference>
<feature type="region of interest" description="Disordered" evidence="2">
    <location>
        <begin position="61"/>
        <end position="97"/>
    </location>
</feature>
<evidence type="ECO:0000259" key="3">
    <source>
        <dbReference type="Pfam" id="PF24883"/>
    </source>
</evidence>
<gene>
    <name evidence="4" type="ORF">CVT24_001618</name>
</gene>
<dbReference type="OrthoDB" id="5967843at2759"/>
<dbReference type="Gene3D" id="3.40.50.300">
    <property type="entry name" value="P-loop containing nucleotide triphosphate hydrolases"/>
    <property type="match status" value="1"/>
</dbReference>
<dbReference type="STRING" id="181874.A0A409YF41"/>
<proteinExistence type="predicted"/>
<evidence type="ECO:0000313" key="4">
    <source>
        <dbReference type="EMBL" id="PPR01639.1"/>
    </source>
</evidence>
<keyword evidence="1" id="KW-0677">Repeat</keyword>
<organism evidence="4 5">
    <name type="scientific">Panaeolus cyanescens</name>
    <dbReference type="NCBI Taxonomy" id="181874"/>
    <lineage>
        <taxon>Eukaryota</taxon>
        <taxon>Fungi</taxon>
        <taxon>Dikarya</taxon>
        <taxon>Basidiomycota</taxon>
        <taxon>Agaricomycotina</taxon>
        <taxon>Agaricomycetes</taxon>
        <taxon>Agaricomycetidae</taxon>
        <taxon>Agaricales</taxon>
        <taxon>Agaricineae</taxon>
        <taxon>Galeropsidaceae</taxon>
        <taxon>Panaeolus</taxon>
    </lineage>
</organism>
<dbReference type="PANTHER" id="PTHR10039">
    <property type="entry name" value="AMELOGENIN"/>
    <property type="match status" value="1"/>
</dbReference>
<reference evidence="4 5" key="1">
    <citation type="journal article" date="2018" name="Evol. Lett.">
        <title>Horizontal gene cluster transfer increased hallucinogenic mushroom diversity.</title>
        <authorList>
            <person name="Reynolds H.T."/>
            <person name="Vijayakumar V."/>
            <person name="Gluck-Thaler E."/>
            <person name="Korotkin H.B."/>
            <person name="Matheny P.B."/>
            <person name="Slot J.C."/>
        </authorList>
    </citation>
    <scope>NUCLEOTIDE SEQUENCE [LARGE SCALE GENOMIC DNA]</scope>
    <source>
        <strain evidence="4 5">2629</strain>
    </source>
</reference>
<dbReference type="InParanoid" id="A0A409YF41"/>
<comment type="caution">
    <text evidence="4">The sequence shown here is derived from an EMBL/GenBank/DDBJ whole genome shotgun (WGS) entry which is preliminary data.</text>
</comment>
<evidence type="ECO:0000256" key="2">
    <source>
        <dbReference type="SAM" id="MobiDB-lite"/>
    </source>
</evidence>
<name>A0A409YF41_9AGAR</name>
<dbReference type="SUPFAM" id="SSF52540">
    <property type="entry name" value="P-loop containing nucleoside triphosphate hydrolases"/>
    <property type="match status" value="1"/>
</dbReference>
<keyword evidence="5" id="KW-1185">Reference proteome</keyword>
<feature type="domain" description="Nephrocystin 3-like N-terminal" evidence="3">
    <location>
        <begin position="185"/>
        <end position="337"/>
    </location>
</feature>
<evidence type="ECO:0000313" key="5">
    <source>
        <dbReference type="Proteomes" id="UP000284842"/>
    </source>
</evidence>
<evidence type="ECO:0000256" key="1">
    <source>
        <dbReference type="ARBA" id="ARBA00022737"/>
    </source>
</evidence>
<dbReference type="AlphaFoldDB" id="A0A409YF41"/>
<sequence length="944" mass="107247">MSSPEASNHHQHTFPIVQWWRLFNGKKLASFPSQKQALNQEVPETSCSTTGVHDVVEHDFENDAVESPSNRHPTPLKVRPEEQNVGRRGGTRNIGNISNNAQAATSRQTQVGDAGQASALFGPGTRLLIHGGSPTFQHVYINQGYDPSNINLLYSHSSPSASYKSKDRYEPPQCHPNTRVKLLKRVKEWARTGPSRLMWLYGPAGVGKSAIAQTTSETLHKDENWPLHFSSPKPHHRKLTESIPGFRKLVQNVIDNKPSVFDLSLSQQVMEFIMEPMKQLQRSKIRPRFTPGPPTVIVVDGLDECQDEDGQKQVLDAIATLVQHPNIFQFSVFLSSRPDLAIRSWFGSLDHEAGPLADIVPLLDHCNSDDDIRLYVLDEMSTICKTHPLKSQLPPSWPSHDDVDTIVKRASGQFIYATTVMKYINDPRQHPYRRLEHIVHNTVPETDHPYTTLDALYLSILRNTLHPKHVHLLLCFCIVSTSYIGAVDTDTFLDFLEALFALPCPVLTLVTDLQSIMVDMDSYPDALYPDRSMGRRKSADTPIPDTFHHASLLEFLLDRRRSLEFHVDVQQFDLQLFNLTLRNLQDFRRQQSLISDEDCCYVVYCFALMLQTCASSLPTSRQHVAVEITNWDSFDSDILYYVLEVLCPEHLHASEDDIAEFNMMLQPTPSTRTLFAKAVQRKIAQCYESLSPAHSDAKPAEFTVALKNLVLQAGLDRSVVNLKRHYPQYLALVILTVLDSFLWSHVPISSNIVSALKDLSSCLFSTTVLEDVKWAFAPYTRTRTKGTIWDSLATPCPLPFWFILPVPDQRSKPATVMLSLLHDYVRMPSFDLDKILTIWPEMQQHAPVTPKALACVLITARFMAWAGGLRWRTVNLKRLAWKFGPFVSRHPLSHDIARWRVDGVNIKDNKLVLLLEKENDLWWAFLKPFFVAHGYVLYVPYDAD</sequence>
<dbReference type="EMBL" id="NHTK01001228">
    <property type="protein sequence ID" value="PPR01639.1"/>
    <property type="molecule type" value="Genomic_DNA"/>
</dbReference>
<dbReference type="Pfam" id="PF24883">
    <property type="entry name" value="NPHP3_N"/>
    <property type="match status" value="1"/>
</dbReference>
<dbReference type="InterPro" id="IPR056884">
    <property type="entry name" value="NPHP3-like_N"/>
</dbReference>
<accession>A0A409YF41</accession>
<dbReference type="InterPro" id="IPR027417">
    <property type="entry name" value="P-loop_NTPase"/>
</dbReference>